<feature type="region of interest" description="Disordered" evidence="3">
    <location>
        <begin position="1"/>
        <end position="24"/>
    </location>
</feature>
<dbReference type="GO" id="GO:0016746">
    <property type="term" value="F:acyltransferase activity"/>
    <property type="evidence" value="ECO:0007669"/>
    <property type="project" value="UniProtKB-KW"/>
</dbReference>
<dbReference type="InterPro" id="IPR010941">
    <property type="entry name" value="PhaC_N"/>
</dbReference>
<dbReference type="Pfam" id="PF12551">
    <property type="entry name" value="PHBC_N"/>
    <property type="match status" value="1"/>
</dbReference>
<keyword evidence="2" id="KW-0012">Acyltransferase</keyword>
<dbReference type="GO" id="GO:0042619">
    <property type="term" value="P:poly-hydroxybutyrate biosynthetic process"/>
    <property type="evidence" value="ECO:0007669"/>
    <property type="project" value="InterPro"/>
</dbReference>
<dbReference type="SUPFAM" id="SSF53474">
    <property type="entry name" value="alpha/beta-Hydrolases"/>
    <property type="match status" value="1"/>
</dbReference>
<organism evidence="6 7">
    <name type="scientific">Massilia timonae</name>
    <dbReference type="NCBI Taxonomy" id="47229"/>
    <lineage>
        <taxon>Bacteria</taxon>
        <taxon>Pseudomonadati</taxon>
        <taxon>Pseudomonadota</taxon>
        <taxon>Betaproteobacteria</taxon>
        <taxon>Burkholderiales</taxon>
        <taxon>Oxalobacteraceae</taxon>
        <taxon>Telluria group</taxon>
        <taxon>Massilia</taxon>
    </lineage>
</organism>
<feature type="domain" description="Poly-beta-hydroxybutyrate polymerase N-terminal" evidence="5">
    <location>
        <begin position="48"/>
        <end position="84"/>
    </location>
</feature>
<reference evidence="6 7" key="1">
    <citation type="submission" date="2014-10" db="EMBL/GenBank/DDBJ databases">
        <authorList>
            <person name="Seo M.-J."/>
            <person name="Seok Y.J."/>
            <person name="Cha I.-T."/>
        </authorList>
    </citation>
    <scope>NUCLEOTIDE SEQUENCE [LARGE SCALE GENOMIC DNA]</scope>
    <source>
        <strain evidence="6 7">NEU</strain>
    </source>
</reference>
<dbReference type="PANTHER" id="PTHR36837:SF5">
    <property type="entry name" value="POLY-3-HYDROXYBUTYRATE SYNTHASE"/>
    <property type="match status" value="1"/>
</dbReference>
<protein>
    <submittedName>
        <fullName evidence="6">Poly-beta-hydroxybutyrate polymerase family protein</fullName>
    </submittedName>
</protein>
<evidence type="ECO:0000256" key="3">
    <source>
        <dbReference type="SAM" id="MobiDB-lite"/>
    </source>
</evidence>
<evidence type="ECO:0000259" key="5">
    <source>
        <dbReference type="Pfam" id="PF12551"/>
    </source>
</evidence>
<dbReference type="InterPro" id="IPR029058">
    <property type="entry name" value="AB_hydrolase_fold"/>
</dbReference>
<gene>
    <name evidence="6" type="ORF">LO55_4456</name>
</gene>
<name>A0A1S2NG49_9BURK</name>
<dbReference type="Gene3D" id="3.40.50.1820">
    <property type="entry name" value="alpha/beta hydrolase"/>
    <property type="match status" value="1"/>
</dbReference>
<dbReference type="PANTHER" id="PTHR36837">
    <property type="entry name" value="POLY(3-HYDROXYALKANOATE) POLYMERASE SUBUNIT PHAC"/>
    <property type="match status" value="1"/>
</dbReference>
<evidence type="ECO:0000256" key="1">
    <source>
        <dbReference type="ARBA" id="ARBA00022679"/>
    </source>
</evidence>
<dbReference type="RefSeq" id="WP_071363122.1">
    <property type="nucleotide sequence ID" value="NZ_JRYB01000001.1"/>
</dbReference>
<evidence type="ECO:0000259" key="4">
    <source>
        <dbReference type="Pfam" id="PF07167"/>
    </source>
</evidence>
<evidence type="ECO:0000313" key="7">
    <source>
        <dbReference type="Proteomes" id="UP000180246"/>
    </source>
</evidence>
<comment type="caution">
    <text evidence="6">The sequence shown here is derived from an EMBL/GenBank/DDBJ whole genome shotgun (WGS) entry which is preliminary data.</text>
</comment>
<keyword evidence="1" id="KW-0808">Transferase</keyword>
<dbReference type="InterPro" id="IPR051321">
    <property type="entry name" value="PHA/PHB_synthase"/>
</dbReference>
<sequence length="602" mass="66813">MAPDTRPGPRPDPHPDAAGSTRRVEGSAWLGGTHRHARVAGGGQVHADLVLWAWLGRLTGNLSPAALGMAWFDWACHLMMSPDKQHELATDAVIGWQRWLQYLATPADDAVDPVRPLAQDKRFVDPAWNASPWRQLSQGFLLSQQWWHRATSTVRGVAPHHADVVTFVARQMLDCVAPSNFVTTNPVVQRAVLASGGMNLVNGAMRAWRDAQGLLAGKPRVVNYRPGHEVAVTPGKVVMQNRLIELLRYDPVGPAVHEVPLLIVPAWIMKFYILDLSPHNSLVRYLVERGHTVYMVSWKNPQADDRDLTMDDYRQLGVTAALDAIVAQTGASKINAAGYCLGGTLLAIAAAAMARDHDRRLASISLLAAQVDFTEPGELSLFIDDSQVSFLEAAMWQQGYLDTRQMAGAFQLLRSNDLIWSRRLRHYLLDLPEQESDLMSWNADATRMPYRMHAEYLHRLFLRNSLASSRYLAGGRPVSLSDIDVPICAVGTLTDHVAPWRSVYKIIPLTDTEITFILTSGGHNAGVVSPPGSANRSYQVAVHRHDDPYIDPDRWLARVPQLEGSWWPAWDQWLVRHAGKYVPPPAPIPDTAPAPGDYVLQQ</sequence>
<dbReference type="Pfam" id="PF07167">
    <property type="entry name" value="PhaC_N"/>
    <property type="match status" value="1"/>
</dbReference>
<dbReference type="EMBL" id="JRYB01000001">
    <property type="protein sequence ID" value="OIJ43382.1"/>
    <property type="molecule type" value="Genomic_DNA"/>
</dbReference>
<accession>A0A1S2NG49</accession>
<proteinExistence type="predicted"/>
<dbReference type="InterPro" id="IPR022211">
    <property type="entry name" value="PHBC_N"/>
</dbReference>
<feature type="domain" description="Poly-beta-hydroxybutyrate polymerase N-terminal" evidence="4">
    <location>
        <begin position="119"/>
        <end position="286"/>
    </location>
</feature>
<dbReference type="Proteomes" id="UP000180246">
    <property type="component" value="Unassembled WGS sequence"/>
</dbReference>
<evidence type="ECO:0000256" key="2">
    <source>
        <dbReference type="ARBA" id="ARBA00023315"/>
    </source>
</evidence>
<evidence type="ECO:0000313" key="6">
    <source>
        <dbReference type="EMBL" id="OIJ43382.1"/>
    </source>
</evidence>
<dbReference type="AlphaFoldDB" id="A0A1S2NG49"/>